<evidence type="ECO:0000313" key="8">
    <source>
        <dbReference type="Proteomes" id="UP000193484"/>
    </source>
</evidence>
<evidence type="ECO:0000256" key="1">
    <source>
        <dbReference type="ARBA" id="ARBA00000500"/>
    </source>
</evidence>
<dbReference type="NCBIfam" id="TIGR00685">
    <property type="entry name" value="T6PP"/>
    <property type="match status" value="1"/>
</dbReference>
<comment type="function">
    <text evidence="5 6">Removes the phosphate from trehalose 6-phosphate to produce free trehalose.</text>
</comment>
<keyword evidence="8" id="KW-1185">Reference proteome</keyword>
<dbReference type="InterPro" id="IPR003337">
    <property type="entry name" value="Trehalose_PPase"/>
</dbReference>
<evidence type="ECO:0000256" key="3">
    <source>
        <dbReference type="ARBA" id="ARBA00008770"/>
    </source>
</evidence>
<dbReference type="Gene3D" id="3.30.70.1020">
    <property type="entry name" value="Trehalose-6-phosphate phosphatase related protein, domain 2"/>
    <property type="match status" value="1"/>
</dbReference>
<dbReference type="GO" id="GO:0004805">
    <property type="term" value="F:trehalose-phosphatase activity"/>
    <property type="evidence" value="ECO:0007669"/>
    <property type="project" value="UniProtKB-EC"/>
</dbReference>
<keyword evidence="4 6" id="KW-0378">Hydrolase</keyword>
<comment type="caution">
    <text evidence="7">The sequence shown here is derived from an EMBL/GenBank/DDBJ whole genome shotgun (WGS) entry which is preliminary data.</text>
</comment>
<gene>
    <name evidence="7" type="ORF">AWC04_12580</name>
</gene>
<dbReference type="Proteomes" id="UP000193484">
    <property type="component" value="Unassembled WGS sequence"/>
</dbReference>
<comment type="similarity">
    <text evidence="3 6">Belongs to the trehalose phosphatase family.</text>
</comment>
<evidence type="ECO:0000256" key="2">
    <source>
        <dbReference type="ARBA" id="ARBA00005199"/>
    </source>
</evidence>
<dbReference type="OrthoDB" id="9816160at2"/>
<dbReference type="PANTHER" id="PTHR43768:SF3">
    <property type="entry name" value="TREHALOSE 6-PHOSPHATE PHOSPHATASE"/>
    <property type="match status" value="1"/>
</dbReference>
<evidence type="ECO:0000256" key="4">
    <source>
        <dbReference type="ARBA" id="ARBA00022801"/>
    </source>
</evidence>
<dbReference type="UniPathway" id="UPA00299"/>
<comment type="catalytic activity">
    <reaction evidence="1 6">
        <text>alpha,alpha-trehalose 6-phosphate + H2O = alpha,alpha-trehalose + phosphate</text>
        <dbReference type="Rhea" id="RHEA:23420"/>
        <dbReference type="ChEBI" id="CHEBI:15377"/>
        <dbReference type="ChEBI" id="CHEBI:16551"/>
        <dbReference type="ChEBI" id="CHEBI:43474"/>
        <dbReference type="ChEBI" id="CHEBI:58429"/>
        <dbReference type="EC" id="3.1.3.12"/>
    </reaction>
</comment>
<dbReference type="InterPro" id="IPR006379">
    <property type="entry name" value="HAD-SF_hydro_IIB"/>
</dbReference>
<evidence type="ECO:0000256" key="6">
    <source>
        <dbReference type="RuleBase" id="RU361117"/>
    </source>
</evidence>
<dbReference type="SUPFAM" id="SSF56784">
    <property type="entry name" value="HAD-like"/>
    <property type="match status" value="1"/>
</dbReference>
<dbReference type="NCBIfam" id="TIGR01484">
    <property type="entry name" value="HAD-SF-IIB"/>
    <property type="match status" value="1"/>
</dbReference>
<dbReference type="PANTHER" id="PTHR43768">
    <property type="entry name" value="TREHALOSE 6-PHOSPHATE PHOSPHATASE"/>
    <property type="match status" value="1"/>
</dbReference>
<proteinExistence type="inferred from homology"/>
<dbReference type="GO" id="GO:0046872">
    <property type="term" value="F:metal ion binding"/>
    <property type="evidence" value="ECO:0007669"/>
    <property type="project" value="UniProtKB-KW"/>
</dbReference>
<evidence type="ECO:0000313" key="7">
    <source>
        <dbReference type="EMBL" id="ORV02058.1"/>
    </source>
</evidence>
<reference evidence="7 8" key="1">
    <citation type="submission" date="2016-01" db="EMBL/GenBank/DDBJ databases">
        <title>The new phylogeny of the genus Mycobacterium.</title>
        <authorList>
            <person name="Tarcisio F."/>
            <person name="Conor M."/>
            <person name="Antonella G."/>
            <person name="Elisabetta G."/>
            <person name="Giulia F.S."/>
            <person name="Sara T."/>
            <person name="Anna F."/>
            <person name="Clotilde B."/>
            <person name="Roberto B."/>
            <person name="Veronica D.S."/>
            <person name="Fabio R."/>
            <person name="Monica P."/>
            <person name="Olivier J."/>
            <person name="Enrico T."/>
            <person name="Nicola S."/>
        </authorList>
    </citation>
    <scope>NUCLEOTIDE SEQUENCE [LARGE SCALE GENOMIC DNA]</scope>
    <source>
        <strain evidence="7 8">DSM 44179</strain>
    </source>
</reference>
<dbReference type="STRING" id="1793.AWC04_12580"/>
<protein>
    <recommendedName>
        <fullName evidence="6">Trehalose 6-phosphate phosphatase</fullName>
        <ecNumber evidence="6">3.1.3.12</ecNumber>
    </recommendedName>
</protein>
<comment type="pathway">
    <text evidence="2 6">Glycan biosynthesis; trehalose biosynthesis.</text>
</comment>
<comment type="cofactor">
    <cofactor evidence="6">
        <name>Mg(2+)</name>
        <dbReference type="ChEBI" id="CHEBI:18420"/>
    </cofactor>
</comment>
<sequence length="249" mass="25259">MPGPPAALREALSAAARSPRLLVAADFDGTLAPIVAHPPDARPAPGALAALTALAELPGVTVALVSGRALADLRLLSGARAPIRLVGSHGAEFEDGFDAAIDTALREQILAALTDIAEAAPGVTVEAKPAGAALHIRNAAPSVGAAALDRARAAARNWPAKLTAGKAVLEFSVLHTDKGAAVQRLRDELRCETVVFLGDDVTDETVFDRLGGADVGVKVGQGPTAAAHRVEDPAAVVAVLAFLRAARDG</sequence>
<keyword evidence="6" id="KW-0460">Magnesium</keyword>
<name>A0A1X1RAA5_MYCFA</name>
<organism evidence="7 8">
    <name type="scientific">Mycolicibacterium fallax</name>
    <name type="common">Mycobacterium fallax</name>
    <dbReference type="NCBI Taxonomy" id="1793"/>
    <lineage>
        <taxon>Bacteria</taxon>
        <taxon>Bacillati</taxon>
        <taxon>Actinomycetota</taxon>
        <taxon>Actinomycetes</taxon>
        <taxon>Mycobacteriales</taxon>
        <taxon>Mycobacteriaceae</taxon>
        <taxon>Mycolicibacterium</taxon>
    </lineage>
</organism>
<accession>A0A1X1RAA5</accession>
<dbReference type="AlphaFoldDB" id="A0A1X1RAA5"/>
<dbReference type="InterPro" id="IPR036412">
    <property type="entry name" value="HAD-like_sf"/>
</dbReference>
<evidence type="ECO:0000256" key="5">
    <source>
        <dbReference type="ARBA" id="ARBA00024179"/>
    </source>
</evidence>
<dbReference type="InterPro" id="IPR044651">
    <property type="entry name" value="OTSB-like"/>
</dbReference>
<dbReference type="EC" id="3.1.3.12" evidence="6"/>
<keyword evidence="6" id="KW-0479">Metal-binding</keyword>
<dbReference type="Gene3D" id="3.40.50.1000">
    <property type="entry name" value="HAD superfamily/HAD-like"/>
    <property type="match status" value="1"/>
</dbReference>
<dbReference type="InterPro" id="IPR023214">
    <property type="entry name" value="HAD_sf"/>
</dbReference>
<dbReference type="EMBL" id="LQOJ01000042">
    <property type="protein sequence ID" value="ORV02058.1"/>
    <property type="molecule type" value="Genomic_DNA"/>
</dbReference>
<dbReference type="RefSeq" id="WP_085096707.1">
    <property type="nucleotide sequence ID" value="NZ_AP022603.1"/>
</dbReference>
<dbReference type="Pfam" id="PF02358">
    <property type="entry name" value="Trehalose_PPase"/>
    <property type="match status" value="1"/>
</dbReference>
<dbReference type="GO" id="GO:0005992">
    <property type="term" value="P:trehalose biosynthetic process"/>
    <property type="evidence" value="ECO:0007669"/>
    <property type="project" value="UniProtKB-UniPathway"/>
</dbReference>